<protein>
    <submittedName>
        <fullName evidence="1">Uncharacterized protein</fullName>
    </submittedName>
</protein>
<dbReference type="RefSeq" id="WP_350411564.1">
    <property type="nucleotide sequence ID" value="NZ_JBEOKT010000004.1"/>
</dbReference>
<proteinExistence type="predicted"/>
<accession>A0ABV1RSU1</accession>
<dbReference type="Proteomes" id="UP001476807">
    <property type="component" value="Unassembled WGS sequence"/>
</dbReference>
<evidence type="ECO:0000313" key="1">
    <source>
        <dbReference type="EMBL" id="MER2997180.1"/>
    </source>
</evidence>
<keyword evidence="2" id="KW-1185">Reference proteome</keyword>
<comment type="caution">
    <text evidence="1">The sequence shown here is derived from an EMBL/GenBank/DDBJ whole genome shotgun (WGS) entry which is preliminary data.</text>
</comment>
<reference evidence="1 2" key="1">
    <citation type="submission" date="2024-06" db="EMBL/GenBank/DDBJ databases">
        <title>Pontibacter populi HYL7-15.</title>
        <authorList>
            <person name="Kim M.K."/>
        </authorList>
    </citation>
    <scope>NUCLEOTIDE SEQUENCE [LARGE SCALE GENOMIC DNA]</scope>
    <source>
        <strain evidence="1 2">HYL7-15</strain>
    </source>
</reference>
<gene>
    <name evidence="1" type="ORF">ABS362_06455</name>
</gene>
<dbReference type="EMBL" id="JBEOKT010000004">
    <property type="protein sequence ID" value="MER2997180.1"/>
    <property type="molecule type" value="Genomic_DNA"/>
</dbReference>
<evidence type="ECO:0000313" key="2">
    <source>
        <dbReference type="Proteomes" id="UP001476807"/>
    </source>
</evidence>
<organism evidence="1 2">
    <name type="scientific">Pontibacter populi</name>
    <dbReference type="NCBI Taxonomy" id="890055"/>
    <lineage>
        <taxon>Bacteria</taxon>
        <taxon>Pseudomonadati</taxon>
        <taxon>Bacteroidota</taxon>
        <taxon>Cytophagia</taxon>
        <taxon>Cytophagales</taxon>
        <taxon>Hymenobacteraceae</taxon>
        <taxon>Pontibacter</taxon>
    </lineage>
</organism>
<sequence length="491" mass="58401">MEELKKLIDVLERKGKGSASALLNYTDTTNLETRLFQLTQSEADINEADLIAMLYNAPAKQDAFRMLKSRVKKKLYNQLLFLDTDNEKLMDEFGSIEIRCRKILYLADALRWSDEALLAEQQLRKVLKIAQDANLTKYEIDGLEQLRILLAEKKYTRKEFDKCTSRLEKLYSLHEIEKEADKRYYDIRFDIKLGVEASFKFKQKLQSYVNELQIFWDASESNLVFKRYHQLKMIYYEVEGDFVSFISYLNNIFSLYNSGKIHRLYFSENFNRFMLVYVYLRAKQYREGIEEAEKLKYRLENGTNNWFMHLENYFHLAVHSNDYIKAEEILTEVFTNKYFAELKSAAQERWILYYSIINYITGYSLPSFSDRKLKHIPNDKKGFNVWSLILDFIVVIEKDQPELVEREIDRVRKFIAKYLTSEGDARTKLFLKLLQITGREYKNTKVCKQKGSYILNKLKQTPVAGYAYAETEIVPYEQLWEIILQKLENKI</sequence>
<name>A0ABV1RSU1_9BACT</name>